<evidence type="ECO:0000313" key="3">
    <source>
        <dbReference type="Proteomes" id="UP001335325"/>
    </source>
</evidence>
<dbReference type="GeneID" id="91540978"/>
<reference evidence="2 3" key="1">
    <citation type="submission" date="2022-10" db="EMBL/GenBank/DDBJ databases">
        <title>The complete genomes of actinobacterial strains from the NBC collection.</title>
        <authorList>
            <person name="Joergensen T.S."/>
            <person name="Alvarez Arevalo M."/>
            <person name="Sterndorff E.B."/>
            <person name="Faurdal D."/>
            <person name="Vuksanovic O."/>
            <person name="Mourched A.-S."/>
            <person name="Charusanti P."/>
            <person name="Shaw S."/>
            <person name="Blin K."/>
            <person name="Weber T."/>
        </authorList>
    </citation>
    <scope>NUCLEOTIDE SEQUENCE [LARGE SCALE GENOMIC DNA]</scope>
    <source>
        <strain evidence="2 3">NBC 01753</strain>
    </source>
</reference>
<dbReference type="EMBL" id="CP109134">
    <property type="protein sequence ID" value="WSD04380.1"/>
    <property type="molecule type" value="Genomic_DNA"/>
</dbReference>
<dbReference type="Proteomes" id="UP001335325">
    <property type="component" value="Chromosome"/>
</dbReference>
<accession>A0ABZ1GE08</accession>
<protein>
    <submittedName>
        <fullName evidence="2">Uncharacterized protein</fullName>
    </submittedName>
</protein>
<proteinExistence type="predicted"/>
<evidence type="ECO:0000313" key="2">
    <source>
        <dbReference type="EMBL" id="WSD04380.1"/>
    </source>
</evidence>
<gene>
    <name evidence="2" type="ORF">OIE73_00365</name>
</gene>
<organism evidence="2 3">
    <name type="scientific">Streptomyces hirsutus</name>
    <dbReference type="NCBI Taxonomy" id="35620"/>
    <lineage>
        <taxon>Bacteria</taxon>
        <taxon>Bacillati</taxon>
        <taxon>Actinomycetota</taxon>
        <taxon>Actinomycetes</taxon>
        <taxon>Kitasatosporales</taxon>
        <taxon>Streptomycetaceae</taxon>
        <taxon>Streptomyces</taxon>
    </lineage>
</organism>
<name>A0ABZ1GE08_9ACTN</name>
<keyword evidence="3" id="KW-1185">Reference proteome</keyword>
<sequence>MQRDDRTPVPREMLNPCGREKEESCHVEELAPDEPDDTSTNDATCNRPKRRWLSLKNSYRTTSRVTGPIFSTLTVVNYFFPNFRDAIIEFLKICMHFVLEII</sequence>
<feature type="compositionally biased region" description="Acidic residues" evidence="1">
    <location>
        <begin position="30"/>
        <end position="39"/>
    </location>
</feature>
<feature type="region of interest" description="Disordered" evidence="1">
    <location>
        <begin position="1"/>
        <end position="45"/>
    </location>
</feature>
<feature type="compositionally biased region" description="Basic and acidic residues" evidence="1">
    <location>
        <begin position="18"/>
        <end position="29"/>
    </location>
</feature>
<evidence type="ECO:0000256" key="1">
    <source>
        <dbReference type="SAM" id="MobiDB-lite"/>
    </source>
</evidence>
<dbReference type="RefSeq" id="WP_326750710.1">
    <property type="nucleotide sequence ID" value="NZ_CP109134.1"/>
</dbReference>